<dbReference type="InterPro" id="IPR021884">
    <property type="entry name" value="Ice-bd_prot"/>
</dbReference>
<feature type="signal peptide" evidence="3">
    <location>
        <begin position="1"/>
        <end position="20"/>
    </location>
</feature>
<dbReference type="AlphaFoldDB" id="A0A8H8U5R0"/>
<evidence type="ECO:0000256" key="1">
    <source>
        <dbReference type="ARBA" id="ARBA00005445"/>
    </source>
</evidence>
<proteinExistence type="inferred from homology"/>
<keyword evidence="5" id="KW-1185">Reference proteome</keyword>
<comment type="caution">
    <text evidence="4">The sequence shown here is derived from an EMBL/GenBank/DDBJ whole genome shotgun (WGS) entry which is preliminary data.</text>
</comment>
<evidence type="ECO:0000313" key="4">
    <source>
        <dbReference type="EMBL" id="TVY32419.1"/>
    </source>
</evidence>
<dbReference type="Proteomes" id="UP000462212">
    <property type="component" value="Unassembled WGS sequence"/>
</dbReference>
<gene>
    <name evidence="4" type="ORF">LSUB1_G008865</name>
</gene>
<dbReference type="EMBL" id="QGMJ01001042">
    <property type="protein sequence ID" value="TVY32419.1"/>
    <property type="molecule type" value="Genomic_DNA"/>
</dbReference>
<protein>
    <submittedName>
        <fullName evidence="4">Uncharacterized protein</fullName>
    </submittedName>
</protein>
<sequence length="217" mass="21379">MYHTLKFTYLAVLATQIGLGRNCTYDLTSTGNTLITGNCGTCPGTAITGFPPGVCTGTTSAGGTAACLAEDACLSAYNNARAAGPTVALPAADLGGMTLPPGVYTFPTSAGSLTGAVTLDGATNATGQFIFLLATTFEAAAASQILLINGAQACNVYIIVGSSATVGAASALQANILAYTSVAVMNGASNNGVLCALNGAVTLINDALTTQSNCSSL</sequence>
<keyword evidence="2 3" id="KW-0732">Signal</keyword>
<evidence type="ECO:0000313" key="5">
    <source>
        <dbReference type="Proteomes" id="UP000462212"/>
    </source>
</evidence>
<evidence type="ECO:0000256" key="3">
    <source>
        <dbReference type="SAM" id="SignalP"/>
    </source>
</evidence>
<evidence type="ECO:0000256" key="2">
    <source>
        <dbReference type="ARBA" id="ARBA00022729"/>
    </source>
</evidence>
<accession>A0A8H8U5R0</accession>
<name>A0A8H8U5R0_9HELO</name>
<dbReference type="Pfam" id="PF11999">
    <property type="entry name" value="Ice_binding"/>
    <property type="match status" value="1"/>
</dbReference>
<feature type="chain" id="PRO_5034324464" evidence="3">
    <location>
        <begin position="21"/>
        <end position="217"/>
    </location>
</feature>
<organism evidence="4 5">
    <name type="scientific">Lachnellula subtilissima</name>
    <dbReference type="NCBI Taxonomy" id="602034"/>
    <lineage>
        <taxon>Eukaryota</taxon>
        <taxon>Fungi</taxon>
        <taxon>Dikarya</taxon>
        <taxon>Ascomycota</taxon>
        <taxon>Pezizomycotina</taxon>
        <taxon>Leotiomycetes</taxon>
        <taxon>Helotiales</taxon>
        <taxon>Lachnaceae</taxon>
        <taxon>Lachnellula</taxon>
    </lineage>
</organism>
<comment type="similarity">
    <text evidence="1">Belongs to the ice-binding protein family.</text>
</comment>
<dbReference type="OrthoDB" id="10264374at2759"/>
<reference evidence="4 5" key="1">
    <citation type="submission" date="2018-05" db="EMBL/GenBank/DDBJ databases">
        <title>Genome sequencing and assembly of the regulated plant pathogen Lachnellula willkommii and related sister species for the development of diagnostic species identification markers.</title>
        <authorList>
            <person name="Giroux E."/>
            <person name="Bilodeau G."/>
        </authorList>
    </citation>
    <scope>NUCLEOTIDE SEQUENCE [LARGE SCALE GENOMIC DNA]</scope>
    <source>
        <strain evidence="4 5">CBS 197.66</strain>
    </source>
</reference>